<protein>
    <submittedName>
        <fullName evidence="2">Uncharacterized protein</fullName>
    </submittedName>
</protein>
<gene>
    <name evidence="2" type="ORF">EGYM00392_LOCUS13634</name>
</gene>
<feature type="compositionally biased region" description="Basic and acidic residues" evidence="1">
    <location>
        <begin position="238"/>
        <end position="247"/>
    </location>
</feature>
<feature type="compositionally biased region" description="Polar residues" evidence="1">
    <location>
        <begin position="334"/>
        <end position="344"/>
    </location>
</feature>
<feature type="compositionally biased region" description="Low complexity" evidence="1">
    <location>
        <begin position="292"/>
        <end position="303"/>
    </location>
</feature>
<dbReference type="AlphaFoldDB" id="A0A7S1N7X8"/>
<feature type="region of interest" description="Disordered" evidence="1">
    <location>
        <begin position="14"/>
        <end position="37"/>
    </location>
</feature>
<evidence type="ECO:0000313" key="2">
    <source>
        <dbReference type="EMBL" id="CAD9002550.1"/>
    </source>
</evidence>
<sequence length="473" mass="48610">MFGWSWMLGMEREKGKWGDRGTKKGGQRDMDHKVNRNVEQDMERMLDNGLGLGKGMASGPGRFGTGPKGIDGVPNMLATSMLGALNKGPDGTGPNLGIGKMNGRGFAGLGDNNTAPKPPGDLFGKPFGRDADQALDLGDDSPLAMGLMDLPLGPGGSSVKGNKGGRGRGSGRGRGAMDLSQDPPLMGPPAGDTPQGMQGKNKPFGKGSERGTFRMDGDQSVDASRPIGKGGQGPKGNHAFDRQRGDEFFAGPFGDRPEALDELSKIYQAPGDAGRSNRLKSQEGASSAPYRAPGSGPAPGNSPWQRGADQPFGHGPGRQGPPPAFDGGMHQMQDLPQQQSSMHNTPPPPLQLEFMQEPASQAGKGGKKGSKGKDRDGGKGKGKGQGSGPQGPRAGLHHHQDSNMPLLNTVGLTALGDTFAPPDSGPEPEHIKGGGKGRGQGNTSHKFGKGGPKTFGGGGGKGLANSSMGRGGK</sequence>
<feature type="region of interest" description="Disordered" evidence="1">
    <location>
        <begin position="110"/>
        <end position="473"/>
    </location>
</feature>
<feature type="compositionally biased region" description="Polar residues" evidence="1">
    <location>
        <begin position="464"/>
        <end position="473"/>
    </location>
</feature>
<evidence type="ECO:0000256" key="1">
    <source>
        <dbReference type="SAM" id="MobiDB-lite"/>
    </source>
</evidence>
<feature type="compositionally biased region" description="Gly residues" evidence="1">
    <location>
        <begin position="153"/>
        <end position="162"/>
    </location>
</feature>
<reference evidence="2" key="1">
    <citation type="submission" date="2021-01" db="EMBL/GenBank/DDBJ databases">
        <authorList>
            <person name="Corre E."/>
            <person name="Pelletier E."/>
            <person name="Niang G."/>
            <person name="Scheremetjew M."/>
            <person name="Finn R."/>
            <person name="Kale V."/>
            <person name="Holt S."/>
            <person name="Cochrane G."/>
            <person name="Meng A."/>
            <person name="Brown T."/>
            <person name="Cohen L."/>
        </authorList>
    </citation>
    <scope>NUCLEOTIDE SEQUENCE</scope>
    <source>
        <strain evidence="2">NIES-381</strain>
    </source>
</reference>
<feature type="compositionally biased region" description="Basic and acidic residues" evidence="1">
    <location>
        <begin position="207"/>
        <end position="217"/>
    </location>
</feature>
<name>A0A7S1N7X8_9EUGL</name>
<proteinExistence type="predicted"/>
<organism evidence="2">
    <name type="scientific">Eutreptiella gymnastica</name>
    <dbReference type="NCBI Taxonomy" id="73025"/>
    <lineage>
        <taxon>Eukaryota</taxon>
        <taxon>Discoba</taxon>
        <taxon>Euglenozoa</taxon>
        <taxon>Euglenida</taxon>
        <taxon>Spirocuta</taxon>
        <taxon>Euglenophyceae</taxon>
        <taxon>Eutreptiales</taxon>
        <taxon>Eutreptiaceae</taxon>
        <taxon>Eutreptiella</taxon>
    </lineage>
</organism>
<dbReference type="EMBL" id="HBGA01037420">
    <property type="protein sequence ID" value="CAD9002550.1"/>
    <property type="molecule type" value="Transcribed_RNA"/>
</dbReference>
<feature type="compositionally biased region" description="Gly residues" evidence="1">
    <location>
        <begin position="449"/>
        <end position="462"/>
    </location>
</feature>
<feature type="compositionally biased region" description="Low complexity" evidence="1">
    <location>
        <begin position="142"/>
        <end position="152"/>
    </location>
</feature>
<accession>A0A7S1N7X8</accession>
<feature type="compositionally biased region" description="Basic and acidic residues" evidence="1">
    <location>
        <begin position="255"/>
        <end position="264"/>
    </location>
</feature>